<sequence>MYCFKKCRHNYKSMRDHQPDSEVDDTFSLHNLAIYSHDSSDNSSNSVTSSEFNNTSTNLFEFVTTDFPSSNSYQQSEDFIFCGKSIPCRDAPNSHQQCHTTTTYDHKKCTRDIFKKIKPTSKSKSKYDRANSTNCSNKNATKIKWYSILFGLQRNSMPTKIELDDMRNRQSKLTSKSIEELEKCNNNCDSNNGKIDQRLSYLLRSLSCRGTSSMSIF</sequence>
<evidence type="ECO:0000313" key="1">
    <source>
        <dbReference type="EMBL" id="KAK9684023.1"/>
    </source>
</evidence>
<dbReference type="PANTHER" id="PTHR34130">
    <property type="entry name" value="OS08G0243800 PROTEIN"/>
    <property type="match status" value="1"/>
</dbReference>
<protein>
    <submittedName>
        <fullName evidence="1">Uncharacterized protein</fullName>
    </submittedName>
</protein>
<keyword evidence="2" id="KW-1185">Reference proteome</keyword>
<dbReference type="AlphaFoldDB" id="A0AAW1I5Z8"/>
<dbReference type="EMBL" id="JBDFQZ010000010">
    <property type="protein sequence ID" value="KAK9684023.1"/>
    <property type="molecule type" value="Genomic_DNA"/>
</dbReference>
<organism evidence="1 2">
    <name type="scientific">Saponaria officinalis</name>
    <name type="common">Common soapwort</name>
    <name type="synonym">Lychnis saponaria</name>
    <dbReference type="NCBI Taxonomy" id="3572"/>
    <lineage>
        <taxon>Eukaryota</taxon>
        <taxon>Viridiplantae</taxon>
        <taxon>Streptophyta</taxon>
        <taxon>Embryophyta</taxon>
        <taxon>Tracheophyta</taxon>
        <taxon>Spermatophyta</taxon>
        <taxon>Magnoliopsida</taxon>
        <taxon>eudicotyledons</taxon>
        <taxon>Gunneridae</taxon>
        <taxon>Pentapetalae</taxon>
        <taxon>Caryophyllales</taxon>
        <taxon>Caryophyllaceae</taxon>
        <taxon>Caryophylleae</taxon>
        <taxon>Saponaria</taxon>
    </lineage>
</organism>
<comment type="caution">
    <text evidence="1">The sequence shown here is derived from an EMBL/GenBank/DDBJ whole genome shotgun (WGS) entry which is preliminary data.</text>
</comment>
<reference evidence="1" key="1">
    <citation type="submission" date="2024-03" db="EMBL/GenBank/DDBJ databases">
        <title>WGS assembly of Saponaria officinalis var. Norfolk2.</title>
        <authorList>
            <person name="Jenkins J."/>
            <person name="Shu S."/>
            <person name="Grimwood J."/>
            <person name="Barry K."/>
            <person name="Goodstein D."/>
            <person name="Schmutz J."/>
            <person name="Leebens-Mack J."/>
            <person name="Osbourn A."/>
        </authorList>
    </citation>
    <scope>NUCLEOTIDE SEQUENCE [LARGE SCALE GENOMIC DNA]</scope>
    <source>
        <strain evidence="1">JIC</strain>
    </source>
</reference>
<proteinExistence type="predicted"/>
<evidence type="ECO:0000313" key="2">
    <source>
        <dbReference type="Proteomes" id="UP001443914"/>
    </source>
</evidence>
<dbReference type="PANTHER" id="PTHR34130:SF3">
    <property type="entry name" value="DUF1645 FAMILY PROTEIN"/>
    <property type="match status" value="1"/>
</dbReference>
<dbReference type="Proteomes" id="UP001443914">
    <property type="component" value="Unassembled WGS sequence"/>
</dbReference>
<accession>A0AAW1I5Z8</accession>
<name>A0AAW1I5Z8_SAPOF</name>
<gene>
    <name evidence="1" type="ORF">RND81_10G181200</name>
</gene>